<dbReference type="GO" id="GO:0007160">
    <property type="term" value="P:cell-matrix adhesion"/>
    <property type="evidence" value="ECO:0007669"/>
    <property type="project" value="InterPro"/>
</dbReference>
<proteinExistence type="inferred from homology"/>
<dbReference type="Pfam" id="PF00811">
    <property type="entry name" value="Ependymin"/>
    <property type="match status" value="1"/>
</dbReference>
<dbReference type="PANTHER" id="PTHR10697">
    <property type="entry name" value="MAMMALIAN EPENDYMIN-RELATED PROTEIN 1"/>
    <property type="match status" value="1"/>
</dbReference>
<dbReference type="Proteomes" id="UP000261660">
    <property type="component" value="Unplaced"/>
</dbReference>
<keyword evidence="2" id="KW-0732">Signal</keyword>
<evidence type="ECO:0000256" key="1">
    <source>
        <dbReference type="ARBA" id="ARBA00010771"/>
    </source>
</evidence>
<dbReference type="Ensembl" id="ENSLBET00000002142.1">
    <property type="protein sequence ID" value="ENSLBEP00000002018.1"/>
    <property type="gene ID" value="ENSLBEG00000001542.1"/>
</dbReference>
<keyword evidence="4" id="KW-1185">Reference proteome</keyword>
<dbReference type="PANTHER" id="PTHR10697:SF5">
    <property type="entry name" value="EPENDYMIN-RELATED"/>
    <property type="match status" value="1"/>
</dbReference>
<dbReference type="InParanoid" id="A0A3Q3E4W6"/>
<feature type="chain" id="PRO_5018619959" evidence="2">
    <location>
        <begin position="17"/>
        <end position="214"/>
    </location>
</feature>
<name>A0A3Q3E4W6_9LABR</name>
<reference evidence="3" key="2">
    <citation type="submission" date="2025-09" db="UniProtKB">
        <authorList>
            <consortium name="Ensembl"/>
        </authorList>
    </citation>
    <scope>IDENTIFICATION</scope>
</reference>
<feature type="signal peptide" evidence="2">
    <location>
        <begin position="1"/>
        <end position="16"/>
    </location>
</feature>
<dbReference type="AlphaFoldDB" id="A0A3Q3E4W6"/>
<dbReference type="SMART" id="SM00026">
    <property type="entry name" value="EPEND"/>
    <property type="match status" value="1"/>
</dbReference>
<dbReference type="PRINTS" id="PR00317">
    <property type="entry name" value="EPENDYMIN"/>
</dbReference>
<reference evidence="3" key="1">
    <citation type="submission" date="2025-08" db="UniProtKB">
        <authorList>
            <consortium name="Ensembl"/>
        </authorList>
    </citation>
    <scope>IDENTIFICATION</scope>
</reference>
<evidence type="ECO:0000313" key="3">
    <source>
        <dbReference type="Ensembl" id="ENSLBEP00000002018.1"/>
    </source>
</evidence>
<protein>
    <submittedName>
        <fullName evidence="3">Ependymin-like</fullName>
    </submittedName>
</protein>
<accession>A0A3Q3E4W6</accession>
<dbReference type="GO" id="GO:0005576">
    <property type="term" value="C:extracellular region"/>
    <property type="evidence" value="ECO:0007669"/>
    <property type="project" value="InterPro"/>
</dbReference>
<dbReference type="InterPro" id="IPR001299">
    <property type="entry name" value="Ependymin"/>
</dbReference>
<sequence>MKLFLAFACLLAGCLAQKPHPCKSPPLLTGGFSVVSFAQNDDLFGLGKYLYDAIGERIRVFELVTLDNQTFTYDVLANYREQVLYQINEKDKTCQKSPLKANFMPMGVPPGSSLVAQSVLGDSSRPGEGLLVNTWTGNQPNIGRFMTTVTEFGCIPVTFVYQLKPYGWMHVSYFDNVIGITNPDQLNPPSFCSDANTMTHEEPVDFMSLFQPKN</sequence>
<evidence type="ECO:0000256" key="2">
    <source>
        <dbReference type="SAM" id="SignalP"/>
    </source>
</evidence>
<comment type="similarity">
    <text evidence="1">Belongs to the ependymin family.</text>
</comment>
<organism evidence="3 4">
    <name type="scientific">Labrus bergylta</name>
    <name type="common">ballan wrasse</name>
    <dbReference type="NCBI Taxonomy" id="56723"/>
    <lineage>
        <taxon>Eukaryota</taxon>
        <taxon>Metazoa</taxon>
        <taxon>Chordata</taxon>
        <taxon>Craniata</taxon>
        <taxon>Vertebrata</taxon>
        <taxon>Euteleostomi</taxon>
        <taxon>Actinopterygii</taxon>
        <taxon>Neopterygii</taxon>
        <taxon>Teleostei</taxon>
        <taxon>Neoteleostei</taxon>
        <taxon>Acanthomorphata</taxon>
        <taxon>Eupercaria</taxon>
        <taxon>Labriformes</taxon>
        <taxon>Labridae</taxon>
        <taxon>Labrus</taxon>
    </lineage>
</organism>
<dbReference type="GO" id="GO:0005764">
    <property type="term" value="C:lysosome"/>
    <property type="evidence" value="ECO:0007669"/>
    <property type="project" value="TreeGrafter"/>
</dbReference>
<dbReference type="GeneTree" id="ENSGT00940000164430"/>
<dbReference type="GO" id="GO:0005509">
    <property type="term" value="F:calcium ion binding"/>
    <property type="evidence" value="ECO:0007669"/>
    <property type="project" value="InterPro"/>
</dbReference>
<evidence type="ECO:0000313" key="4">
    <source>
        <dbReference type="Proteomes" id="UP000261660"/>
    </source>
</evidence>